<dbReference type="PANTHER" id="PTHR16290">
    <property type="entry name" value="TRANSCRIPTION FACTOR SMIF DECAPPING ENZYME DCP1"/>
    <property type="match status" value="1"/>
</dbReference>
<comment type="subcellular location">
    <subcellularLocation>
        <location evidence="1">Cytoplasm</location>
    </subcellularLocation>
</comment>
<evidence type="ECO:0008006" key="5">
    <source>
        <dbReference type="Google" id="ProtNLM"/>
    </source>
</evidence>
<dbReference type="GO" id="GO:0003729">
    <property type="term" value="F:mRNA binding"/>
    <property type="evidence" value="ECO:0007669"/>
    <property type="project" value="TreeGrafter"/>
</dbReference>
<proteinExistence type="predicted"/>
<dbReference type="Pfam" id="PF06058">
    <property type="entry name" value="DCP1"/>
    <property type="match status" value="1"/>
</dbReference>
<evidence type="ECO:0000256" key="2">
    <source>
        <dbReference type="ARBA" id="ARBA00022490"/>
    </source>
</evidence>
<dbReference type="InterPro" id="IPR010334">
    <property type="entry name" value="Dcp1"/>
</dbReference>
<reference evidence="3" key="2">
    <citation type="submission" date="2021-02" db="EMBL/GenBank/DDBJ databases">
        <authorList>
            <person name="Kimball J.A."/>
            <person name="Haas M.W."/>
            <person name="Macchietto M."/>
            <person name="Kono T."/>
            <person name="Duquette J."/>
            <person name="Shao M."/>
        </authorList>
    </citation>
    <scope>NUCLEOTIDE SEQUENCE</scope>
    <source>
        <tissue evidence="3">Fresh leaf tissue</tissue>
    </source>
</reference>
<evidence type="ECO:0000313" key="4">
    <source>
        <dbReference type="Proteomes" id="UP000729402"/>
    </source>
</evidence>
<dbReference type="AlphaFoldDB" id="A0A8J5X018"/>
<gene>
    <name evidence="3" type="ORF">GUJ93_ZPchr0013g34042</name>
</gene>
<dbReference type="GO" id="GO:0008047">
    <property type="term" value="F:enzyme activator activity"/>
    <property type="evidence" value="ECO:0007669"/>
    <property type="project" value="InterPro"/>
</dbReference>
<dbReference type="GO" id="GO:0000932">
    <property type="term" value="C:P-body"/>
    <property type="evidence" value="ECO:0007669"/>
    <property type="project" value="TreeGrafter"/>
</dbReference>
<evidence type="ECO:0000313" key="3">
    <source>
        <dbReference type="EMBL" id="KAG8098889.1"/>
    </source>
</evidence>
<dbReference type="OrthoDB" id="440673at2759"/>
<protein>
    <recommendedName>
        <fullName evidence="5">mRNA-decapping enzyme-like protein</fullName>
    </recommendedName>
</protein>
<dbReference type="FunFam" id="2.30.29.30:FF:000159">
    <property type="entry name" value="mRNA-decapping enzyme-like protein"/>
    <property type="match status" value="1"/>
</dbReference>
<dbReference type="GO" id="GO:0031087">
    <property type="term" value="P:deadenylation-independent decapping of nuclear-transcribed mRNA"/>
    <property type="evidence" value="ECO:0007669"/>
    <property type="project" value="TreeGrafter"/>
</dbReference>
<sequence>MARGGSGGGDCGWRRLSKVTPNLVADKEGTRMLNLTVLRRLDPAVADIVITAAHVVLYSFDILTSQWSRKAVEGSLFVVKRNTQPRFQFVVMNRRNTENHTEDLLGGFEYEVEVPYIMYRNAAEEVIGIWFYDPQECEKVAHVFCRVRNAFSRLPQKADVSATESLFEESEVVPAVSSTEDTLEQSTSTTMAPNNAEYKFLSPLPMAAGCVGATMDESAAIESNKYVGMVPSCTHSSSIAIPSESPDLHGLPSQMSSVPVMPLDAHRSSSASIIQPTSLANPLFFPPMASLQATSRAALSLCAPPLHPPITVQQLQSAPLFQPLSLPSTSHTPPCGMPLLQPFPPPNPFPLLAPAVSYCPVVTRDILKGVMLKLSESDDFIDMIYREILKAQLL</sequence>
<organism evidence="3 4">
    <name type="scientific">Zizania palustris</name>
    <name type="common">Northern wild rice</name>
    <dbReference type="NCBI Taxonomy" id="103762"/>
    <lineage>
        <taxon>Eukaryota</taxon>
        <taxon>Viridiplantae</taxon>
        <taxon>Streptophyta</taxon>
        <taxon>Embryophyta</taxon>
        <taxon>Tracheophyta</taxon>
        <taxon>Spermatophyta</taxon>
        <taxon>Magnoliopsida</taxon>
        <taxon>Liliopsida</taxon>
        <taxon>Poales</taxon>
        <taxon>Poaceae</taxon>
        <taxon>BOP clade</taxon>
        <taxon>Oryzoideae</taxon>
        <taxon>Oryzeae</taxon>
        <taxon>Zizaniinae</taxon>
        <taxon>Zizania</taxon>
    </lineage>
</organism>
<dbReference type="EMBL" id="JAAALK010000079">
    <property type="protein sequence ID" value="KAG8098889.1"/>
    <property type="molecule type" value="Genomic_DNA"/>
</dbReference>
<keyword evidence="4" id="KW-1185">Reference proteome</keyword>
<dbReference type="CDD" id="cd13182">
    <property type="entry name" value="EVH1-like_Dcp1"/>
    <property type="match status" value="1"/>
</dbReference>
<accession>A0A8J5X018</accession>
<dbReference type="PANTHER" id="PTHR16290:SF25">
    <property type="entry name" value="WH1 DOMAIN-CONTAINING PROTEIN"/>
    <property type="match status" value="1"/>
</dbReference>
<name>A0A8J5X018_ZIZPA</name>
<dbReference type="Proteomes" id="UP000729402">
    <property type="component" value="Unassembled WGS sequence"/>
</dbReference>
<comment type="caution">
    <text evidence="3">The sequence shown here is derived from an EMBL/GenBank/DDBJ whole genome shotgun (WGS) entry which is preliminary data.</text>
</comment>
<keyword evidence="2" id="KW-0963">Cytoplasm</keyword>
<reference evidence="3" key="1">
    <citation type="journal article" date="2021" name="bioRxiv">
        <title>Whole Genome Assembly and Annotation of Northern Wild Rice, Zizania palustris L., Supports a Whole Genome Duplication in the Zizania Genus.</title>
        <authorList>
            <person name="Haas M."/>
            <person name="Kono T."/>
            <person name="Macchietto M."/>
            <person name="Millas R."/>
            <person name="McGilp L."/>
            <person name="Shao M."/>
            <person name="Duquette J."/>
            <person name="Hirsch C.N."/>
            <person name="Kimball J."/>
        </authorList>
    </citation>
    <scope>NUCLEOTIDE SEQUENCE</scope>
    <source>
        <tissue evidence="3">Fresh leaf tissue</tissue>
    </source>
</reference>
<dbReference type="GO" id="GO:0000290">
    <property type="term" value="P:deadenylation-dependent decapping of nuclear-transcribed mRNA"/>
    <property type="evidence" value="ECO:0007669"/>
    <property type="project" value="InterPro"/>
</dbReference>
<evidence type="ECO:0000256" key="1">
    <source>
        <dbReference type="ARBA" id="ARBA00004496"/>
    </source>
</evidence>